<gene>
    <name evidence="1" type="ORF">G0U57_013384</name>
</gene>
<dbReference type="PANTHER" id="PTHR36473">
    <property type="entry name" value="CHROMOSOME 3 OPEN READING FRAME 49"/>
    <property type="match status" value="1"/>
</dbReference>
<accession>A0A8T1T4Q9</accession>
<dbReference type="AlphaFoldDB" id="A0A8T1T4Q9"/>
<evidence type="ECO:0000313" key="2">
    <source>
        <dbReference type="Proteomes" id="UP000765507"/>
    </source>
</evidence>
<sequence length="160" mass="18967">RTYFSIGDLLSLNSAYSVSNAFYILGISQFIRKTTYRFPKTKIILLYLPKPHELAWSEYTFCFQVPYFSKKRRNFLGLKKKKKNEQKVQYHSGVTAGKLQMQVDDFLEKVTEKSIDLLAQKHAELQQCEFLGEEILQSKHFQLASKRTMRMYKLKHMHFP</sequence>
<evidence type="ECO:0000313" key="1">
    <source>
        <dbReference type="EMBL" id="KAG6936109.1"/>
    </source>
</evidence>
<name>A0A8T1T4Q9_CHESE</name>
<comment type="caution">
    <text evidence="1">The sequence shown here is derived from an EMBL/GenBank/DDBJ whole genome shotgun (WGS) entry which is preliminary data.</text>
</comment>
<proteinExistence type="predicted"/>
<dbReference type="PANTHER" id="PTHR36473:SF1">
    <property type="entry name" value="GENE 11100-RELATED"/>
    <property type="match status" value="1"/>
</dbReference>
<protein>
    <submittedName>
        <fullName evidence="1">Uncharacterized protein</fullName>
    </submittedName>
</protein>
<reference evidence="1 2" key="1">
    <citation type="journal article" date="2020" name="G3 (Bethesda)">
        <title>Draft Genome of the Common Snapping Turtle, Chelydra serpentina, a Model for Phenotypic Plasticity in Reptiles.</title>
        <authorList>
            <person name="Das D."/>
            <person name="Singh S.K."/>
            <person name="Bierstedt J."/>
            <person name="Erickson A."/>
            <person name="Galli G.L.J."/>
            <person name="Crossley D.A. 2nd"/>
            <person name="Rhen T."/>
        </authorList>
    </citation>
    <scope>NUCLEOTIDE SEQUENCE [LARGE SCALE GENOMIC DNA]</scope>
    <source>
        <strain evidence="1">KW</strain>
    </source>
</reference>
<organism evidence="1 2">
    <name type="scientific">Chelydra serpentina</name>
    <name type="common">Snapping turtle</name>
    <name type="synonym">Testudo serpentina</name>
    <dbReference type="NCBI Taxonomy" id="8475"/>
    <lineage>
        <taxon>Eukaryota</taxon>
        <taxon>Metazoa</taxon>
        <taxon>Chordata</taxon>
        <taxon>Craniata</taxon>
        <taxon>Vertebrata</taxon>
        <taxon>Euteleostomi</taxon>
        <taxon>Archelosauria</taxon>
        <taxon>Testudinata</taxon>
        <taxon>Testudines</taxon>
        <taxon>Cryptodira</taxon>
        <taxon>Durocryptodira</taxon>
        <taxon>Americhelydia</taxon>
        <taxon>Chelydroidea</taxon>
        <taxon>Chelydridae</taxon>
        <taxon>Chelydra</taxon>
    </lineage>
</organism>
<dbReference type="OrthoDB" id="9042669at2759"/>
<dbReference type="EMBL" id="JAHGAV010000036">
    <property type="protein sequence ID" value="KAG6936109.1"/>
    <property type="molecule type" value="Genomic_DNA"/>
</dbReference>
<feature type="non-terminal residue" evidence="1">
    <location>
        <position position="1"/>
    </location>
</feature>
<keyword evidence="2" id="KW-1185">Reference proteome</keyword>
<dbReference type="InterPro" id="IPR055322">
    <property type="entry name" value="C3orf49-like"/>
</dbReference>
<dbReference type="Proteomes" id="UP000765507">
    <property type="component" value="Unassembled WGS sequence"/>
</dbReference>